<proteinExistence type="predicted"/>
<evidence type="ECO:0000313" key="3">
    <source>
        <dbReference type="Proteomes" id="UP000053958"/>
    </source>
</evidence>
<dbReference type="Proteomes" id="UP000053958">
    <property type="component" value="Unassembled WGS sequence"/>
</dbReference>
<dbReference type="AlphaFoldDB" id="A0A0F4YF91"/>
<feature type="compositionally biased region" description="Polar residues" evidence="1">
    <location>
        <begin position="83"/>
        <end position="92"/>
    </location>
</feature>
<name>A0A0F4YF91_RASE3</name>
<evidence type="ECO:0000313" key="2">
    <source>
        <dbReference type="EMBL" id="KKA16611.1"/>
    </source>
</evidence>
<dbReference type="RefSeq" id="XP_013323223.1">
    <property type="nucleotide sequence ID" value="XM_013467769.1"/>
</dbReference>
<feature type="region of interest" description="Disordered" evidence="1">
    <location>
        <begin position="1"/>
        <end position="60"/>
    </location>
</feature>
<dbReference type="GeneID" id="25321707"/>
<gene>
    <name evidence="2" type="ORF">T310_9777</name>
</gene>
<dbReference type="EMBL" id="LASV01000749">
    <property type="protein sequence ID" value="KKA16611.1"/>
    <property type="molecule type" value="Genomic_DNA"/>
</dbReference>
<feature type="compositionally biased region" description="Low complexity" evidence="1">
    <location>
        <begin position="34"/>
        <end position="46"/>
    </location>
</feature>
<comment type="caution">
    <text evidence="2">The sequence shown here is derived from an EMBL/GenBank/DDBJ whole genome shotgun (WGS) entry which is preliminary data.</text>
</comment>
<evidence type="ECO:0000256" key="1">
    <source>
        <dbReference type="SAM" id="MobiDB-lite"/>
    </source>
</evidence>
<organism evidence="2 3">
    <name type="scientific">Rasamsonia emersonii (strain ATCC 16479 / CBS 393.64 / IMI 116815)</name>
    <dbReference type="NCBI Taxonomy" id="1408163"/>
    <lineage>
        <taxon>Eukaryota</taxon>
        <taxon>Fungi</taxon>
        <taxon>Dikarya</taxon>
        <taxon>Ascomycota</taxon>
        <taxon>Pezizomycotina</taxon>
        <taxon>Eurotiomycetes</taxon>
        <taxon>Eurotiomycetidae</taxon>
        <taxon>Eurotiales</taxon>
        <taxon>Trichocomaceae</taxon>
        <taxon>Rasamsonia</taxon>
    </lineage>
</organism>
<protein>
    <submittedName>
        <fullName evidence="2">Uncharacterized protein</fullName>
    </submittedName>
</protein>
<feature type="region of interest" description="Disordered" evidence="1">
    <location>
        <begin position="73"/>
        <end position="100"/>
    </location>
</feature>
<feature type="compositionally biased region" description="Low complexity" evidence="1">
    <location>
        <begin position="1"/>
        <end position="15"/>
    </location>
</feature>
<accession>A0A0F4YF91</accession>
<reference evidence="2 3" key="1">
    <citation type="submission" date="2015-04" db="EMBL/GenBank/DDBJ databases">
        <authorList>
            <person name="Heijne W.H."/>
            <person name="Fedorova N.D."/>
            <person name="Nierman W.C."/>
            <person name="Vollebregt A.W."/>
            <person name="Zhao Z."/>
            <person name="Wu L."/>
            <person name="Kumar M."/>
            <person name="Stam H."/>
            <person name="van den Berg M.A."/>
            <person name="Pel H.J."/>
        </authorList>
    </citation>
    <scope>NUCLEOTIDE SEQUENCE [LARGE SCALE GENOMIC DNA]</scope>
    <source>
        <strain evidence="2 3">CBS 393.64</strain>
    </source>
</reference>
<sequence>MANNTISSSTNVNSSLYPTRKEVASGMAMGDPPSTTSTTSQMSSGSVDHAVLSPENSDQERNLQTDEYVLIHPHPSQMPFSPVWNTTHNQYPPGTPSEEDFIHAGSWINQVPQPANTSHRRSRRHRPQTQLRAYLRQEPHKEPWNAFVAQNRN</sequence>
<keyword evidence="3" id="KW-1185">Reference proteome</keyword>